<dbReference type="Pfam" id="PF00005">
    <property type="entry name" value="ABC_tran"/>
    <property type="match status" value="1"/>
</dbReference>
<reference evidence="5 6" key="1">
    <citation type="submission" date="2024-04" db="EMBL/GenBank/DDBJ databases">
        <title>Genome sequencing and metabolic network reconstruction of aminoacids and betaine degradation by Anoxynatronum sibiricum.</title>
        <authorList>
            <person name="Detkova E.N."/>
            <person name="Boltjanskaja Y.V."/>
            <person name="Mardanov A.V."/>
            <person name="Kevbrin V."/>
        </authorList>
    </citation>
    <scope>NUCLEOTIDE SEQUENCE [LARGE SCALE GENOMIC DNA]</scope>
    <source>
        <strain evidence="5 6">Z-7981</strain>
    </source>
</reference>
<dbReference type="SMART" id="SM00382">
    <property type="entry name" value="AAA"/>
    <property type="match status" value="1"/>
</dbReference>
<keyword evidence="3 5" id="KW-0067">ATP-binding</keyword>
<dbReference type="InterPro" id="IPR003593">
    <property type="entry name" value="AAA+_ATPase"/>
</dbReference>
<evidence type="ECO:0000256" key="3">
    <source>
        <dbReference type="ARBA" id="ARBA00022840"/>
    </source>
</evidence>
<keyword evidence="2" id="KW-0547">Nucleotide-binding</keyword>
<proteinExistence type="predicted"/>
<dbReference type="EMBL" id="JBCITM010000001">
    <property type="protein sequence ID" value="MEN1758872.1"/>
    <property type="molecule type" value="Genomic_DNA"/>
</dbReference>
<evidence type="ECO:0000256" key="1">
    <source>
        <dbReference type="ARBA" id="ARBA00022448"/>
    </source>
</evidence>
<keyword evidence="6" id="KW-1185">Reference proteome</keyword>
<dbReference type="InterPro" id="IPR013611">
    <property type="entry name" value="Transp-assoc_OB_typ2"/>
</dbReference>
<dbReference type="SUPFAM" id="SSF52540">
    <property type="entry name" value="P-loop containing nucleoside triphosphate hydrolases"/>
    <property type="match status" value="1"/>
</dbReference>
<sequence>MIRFDHIAKSFENKPVLKDIDLTIDQGELFTFLGPSGCGKTTLLRILAGLESPDKGRVWVDEQDITWLPPEKRGISMVFQHYALFPNMNVEKNVAYGLKVRRTSRDVIVERTKTLLSLVGMTGFEKRDISQLSGGEQQRIALVRALAVSPKVLLLDEPLSNLDANMRDRMRREIRDLQKEVGITTIFVTHDQQEAMTMSDRIAVFHQGHLVQVGHPMTIYNEPINEFVARFIGESNLVSRQVFPEWFSGLEEEKACIRPNALRMGERGQVQAWVKTVEFTGSTVMYDCVSREETLKVSVEHIQGMQPRETGEEVWLSVKDGAVHGLKVNT</sequence>
<dbReference type="GO" id="GO:0005524">
    <property type="term" value="F:ATP binding"/>
    <property type="evidence" value="ECO:0007669"/>
    <property type="project" value="UniProtKB-KW"/>
</dbReference>
<evidence type="ECO:0000313" key="6">
    <source>
        <dbReference type="Proteomes" id="UP001407405"/>
    </source>
</evidence>
<gene>
    <name evidence="5" type="ORF">AAIG11_00165</name>
</gene>
<evidence type="ECO:0000256" key="2">
    <source>
        <dbReference type="ARBA" id="ARBA00022741"/>
    </source>
</evidence>
<dbReference type="InterPro" id="IPR027417">
    <property type="entry name" value="P-loop_NTPase"/>
</dbReference>
<dbReference type="Pfam" id="PF08402">
    <property type="entry name" value="TOBE_2"/>
    <property type="match status" value="1"/>
</dbReference>
<dbReference type="SUPFAM" id="SSF50331">
    <property type="entry name" value="MOP-like"/>
    <property type="match status" value="1"/>
</dbReference>
<protein>
    <submittedName>
        <fullName evidence="5">ABC transporter ATP-binding protein</fullName>
    </submittedName>
</protein>
<dbReference type="InterPro" id="IPR017871">
    <property type="entry name" value="ABC_transporter-like_CS"/>
</dbReference>
<dbReference type="Gene3D" id="2.40.50.100">
    <property type="match status" value="1"/>
</dbReference>
<dbReference type="Proteomes" id="UP001407405">
    <property type="component" value="Unassembled WGS sequence"/>
</dbReference>
<dbReference type="Gene3D" id="3.40.50.300">
    <property type="entry name" value="P-loop containing nucleotide triphosphate hydrolases"/>
    <property type="match status" value="1"/>
</dbReference>
<dbReference type="PROSITE" id="PS50893">
    <property type="entry name" value="ABC_TRANSPORTER_2"/>
    <property type="match status" value="1"/>
</dbReference>
<dbReference type="InterPro" id="IPR008995">
    <property type="entry name" value="Mo/tungstate-bd_C_term_dom"/>
</dbReference>
<feature type="domain" description="ABC transporter" evidence="4">
    <location>
        <begin position="2"/>
        <end position="232"/>
    </location>
</feature>
<dbReference type="RefSeq" id="WP_343184259.1">
    <property type="nucleotide sequence ID" value="NZ_JBCITM010000001.1"/>
</dbReference>
<dbReference type="PANTHER" id="PTHR42781:SF4">
    <property type="entry name" value="SPERMIDINE_PUTRESCINE IMPORT ATP-BINDING PROTEIN POTA"/>
    <property type="match status" value="1"/>
</dbReference>
<comment type="caution">
    <text evidence="5">The sequence shown here is derived from an EMBL/GenBank/DDBJ whole genome shotgun (WGS) entry which is preliminary data.</text>
</comment>
<accession>A0ABU9VNZ4</accession>
<dbReference type="InterPro" id="IPR050093">
    <property type="entry name" value="ABC_SmlMolc_Importer"/>
</dbReference>
<organism evidence="5 6">
    <name type="scientific">Anoxynatronum sibiricum</name>
    <dbReference type="NCBI Taxonomy" id="210623"/>
    <lineage>
        <taxon>Bacteria</taxon>
        <taxon>Bacillati</taxon>
        <taxon>Bacillota</taxon>
        <taxon>Clostridia</taxon>
        <taxon>Eubacteriales</taxon>
        <taxon>Clostridiaceae</taxon>
        <taxon>Anoxynatronum</taxon>
    </lineage>
</organism>
<dbReference type="InterPro" id="IPR003439">
    <property type="entry name" value="ABC_transporter-like_ATP-bd"/>
</dbReference>
<dbReference type="PANTHER" id="PTHR42781">
    <property type="entry name" value="SPERMIDINE/PUTRESCINE IMPORT ATP-BINDING PROTEIN POTA"/>
    <property type="match status" value="1"/>
</dbReference>
<name>A0ABU9VNZ4_9CLOT</name>
<dbReference type="PROSITE" id="PS00211">
    <property type="entry name" value="ABC_TRANSPORTER_1"/>
    <property type="match status" value="1"/>
</dbReference>
<evidence type="ECO:0000259" key="4">
    <source>
        <dbReference type="PROSITE" id="PS50893"/>
    </source>
</evidence>
<evidence type="ECO:0000313" key="5">
    <source>
        <dbReference type="EMBL" id="MEN1758872.1"/>
    </source>
</evidence>
<keyword evidence="1" id="KW-0813">Transport</keyword>